<dbReference type="PANTHER" id="PTHR43111">
    <property type="entry name" value="ALDEHYDE DEHYDROGENASE B-RELATED"/>
    <property type="match status" value="1"/>
</dbReference>
<organism evidence="2 3">
    <name type="scientific">Cryomyces minteri</name>
    <dbReference type="NCBI Taxonomy" id="331657"/>
    <lineage>
        <taxon>Eukaryota</taxon>
        <taxon>Fungi</taxon>
        <taxon>Dikarya</taxon>
        <taxon>Ascomycota</taxon>
        <taxon>Pezizomycotina</taxon>
        <taxon>Dothideomycetes</taxon>
        <taxon>Dothideomycetes incertae sedis</taxon>
        <taxon>Cryomyces</taxon>
    </lineage>
</organism>
<dbReference type="GO" id="GO:0016620">
    <property type="term" value="F:oxidoreductase activity, acting on the aldehyde or oxo group of donors, NAD or NADP as acceptor"/>
    <property type="evidence" value="ECO:0007669"/>
    <property type="project" value="InterPro"/>
</dbReference>
<accession>A0A4U0XY69</accession>
<evidence type="ECO:0008006" key="4">
    <source>
        <dbReference type="Google" id="ProtNLM"/>
    </source>
</evidence>
<keyword evidence="1" id="KW-0812">Transmembrane</keyword>
<keyword evidence="3" id="KW-1185">Reference proteome</keyword>
<protein>
    <recommendedName>
        <fullName evidence="4">Aldehyde dehydrogenase domain-containing protein</fullName>
    </recommendedName>
</protein>
<gene>
    <name evidence="2" type="ORF">B0A49_00625</name>
</gene>
<dbReference type="PANTHER" id="PTHR43111:SF1">
    <property type="entry name" value="ALDEHYDE DEHYDROGENASE B-RELATED"/>
    <property type="match status" value="1"/>
</dbReference>
<dbReference type="SUPFAM" id="SSF53720">
    <property type="entry name" value="ALDH-like"/>
    <property type="match status" value="1"/>
</dbReference>
<dbReference type="InterPro" id="IPR016162">
    <property type="entry name" value="Ald_DH_N"/>
</dbReference>
<dbReference type="Proteomes" id="UP000308768">
    <property type="component" value="Unassembled WGS sequence"/>
</dbReference>
<keyword evidence="1" id="KW-1133">Transmembrane helix</keyword>
<keyword evidence="1" id="KW-0472">Membrane</keyword>
<comment type="caution">
    <text evidence="2">The sequence shown here is derived from an EMBL/GenBank/DDBJ whole genome shotgun (WGS) entry which is preliminary data.</text>
</comment>
<proteinExistence type="predicted"/>
<evidence type="ECO:0000313" key="3">
    <source>
        <dbReference type="Proteomes" id="UP000308768"/>
    </source>
</evidence>
<sequence>MPKPLQRIREAAIDGRTQNIYYRQTQLELLDDTLVQNSEIIQQAIIHDSCNNEVEARIEYSLALLSLRDQYTGLSAAKSLEVEYAIAQGKDAPDRREGVGIVYVVPTAYTMFYSVIAPLGAAIAAGNCVVLELENTLREVPNLLSRLLKGALDGDTFAIASSRVEDAHFIARCLRVRQDGLREPPRFSQLASTPQARVIAVVDRTANLEEAAKALVTARFSFGGKSPYAPDCVLVNEFSKKDFLKAVTSQSIAFLTEQNGSLDKGRVNRRLEGKTLVDEVREDGAARIVASGTNGAIVDVERRESQFLRRKVSECCLVVHGVRSLDDSIDLANCDEDLLASYLFATPAAGKYLSQFIRSNVSFVNHIPVELLVGPAAPINYPVSATTRYSSMLFTKSRPQYIVPSQRSSVLGEVLRTGSRAALSQVYGEATASLPIAEKRSGGGSIGFFEQGIVTGLSMTFVPLLAGIGTLGYFGLRIAMERRR</sequence>
<dbReference type="EMBL" id="NAJN01000054">
    <property type="protein sequence ID" value="TKA80573.1"/>
    <property type="molecule type" value="Genomic_DNA"/>
</dbReference>
<evidence type="ECO:0000256" key="1">
    <source>
        <dbReference type="SAM" id="Phobius"/>
    </source>
</evidence>
<dbReference type="AlphaFoldDB" id="A0A4U0XY69"/>
<reference evidence="2 3" key="1">
    <citation type="submission" date="2017-03" db="EMBL/GenBank/DDBJ databases">
        <title>Genomes of endolithic fungi from Antarctica.</title>
        <authorList>
            <person name="Coleine C."/>
            <person name="Masonjones S."/>
            <person name="Stajich J.E."/>
        </authorList>
    </citation>
    <scope>NUCLEOTIDE SEQUENCE [LARGE SCALE GENOMIC DNA]</scope>
    <source>
        <strain evidence="2 3">CCFEE 5187</strain>
    </source>
</reference>
<dbReference type="InterPro" id="IPR016161">
    <property type="entry name" value="Ald_DH/histidinol_DH"/>
</dbReference>
<dbReference type="OrthoDB" id="5596991at2759"/>
<dbReference type="InterPro" id="IPR016163">
    <property type="entry name" value="Ald_DH_C"/>
</dbReference>
<feature type="transmembrane region" description="Helical" evidence="1">
    <location>
        <begin position="453"/>
        <end position="476"/>
    </location>
</feature>
<dbReference type="Gene3D" id="3.40.605.10">
    <property type="entry name" value="Aldehyde Dehydrogenase, Chain A, domain 1"/>
    <property type="match status" value="1"/>
</dbReference>
<evidence type="ECO:0000313" key="2">
    <source>
        <dbReference type="EMBL" id="TKA80573.1"/>
    </source>
</evidence>
<name>A0A4U0XY69_9PEZI</name>
<dbReference type="Gene3D" id="3.40.309.10">
    <property type="entry name" value="Aldehyde Dehydrogenase, Chain A, domain 2"/>
    <property type="match status" value="1"/>
</dbReference>
<dbReference type="STRING" id="331657.A0A4U0XY69"/>